<sequence>MRKGIKKRFMEHKSKWNFRITGALGLLFAAFTAIVATVDVRPIGPEQSSVGLAALNRFAAGLLGVNPLWYDITEWLGAVAVLFALGFAVLGLCQLIRRRSLLKVEPRILLLGAFYIAVALVYLFFERVIINYRPVILDAGLEASYPSSHTVIAICIFGTAIMQFHHYLRGKTVWHVIMDSVTALLMAVTVIGRLLSGVHWFTDIAGGVLLSSALIMLYASAVSYVECRKKV</sequence>
<feature type="transmembrane region" description="Helical" evidence="1">
    <location>
        <begin position="75"/>
        <end position="96"/>
    </location>
</feature>
<dbReference type="InterPro" id="IPR000326">
    <property type="entry name" value="PAP2/HPO"/>
</dbReference>
<dbReference type="EMBL" id="ACCJ01000508">
    <property type="protein sequence ID" value="EEG51927.1"/>
    <property type="molecule type" value="Genomic_DNA"/>
</dbReference>
<dbReference type="Gene3D" id="1.20.144.10">
    <property type="entry name" value="Phosphatidic acid phosphatase type 2/haloperoxidase"/>
    <property type="match status" value="1"/>
</dbReference>
<name>C0D9R7_9FIRM</name>
<reference evidence="3 4" key="2">
    <citation type="submission" date="2009-02" db="EMBL/GenBank/DDBJ databases">
        <title>Draft genome sequence of Clostridium asparagiforme (DSM 15981).</title>
        <authorList>
            <person name="Sudarsanam P."/>
            <person name="Ley R."/>
            <person name="Guruge J."/>
            <person name="Turnbaugh P.J."/>
            <person name="Mahowald M."/>
            <person name="Liep D."/>
            <person name="Gordon J."/>
        </authorList>
    </citation>
    <scope>NUCLEOTIDE SEQUENCE [LARGE SCALE GENOMIC DNA]</scope>
    <source>
        <strain evidence="3 4">DSM 15981</strain>
    </source>
</reference>
<dbReference type="Pfam" id="PF01569">
    <property type="entry name" value="PAP2"/>
    <property type="match status" value="1"/>
</dbReference>
<accession>C0D9R7</accession>
<proteinExistence type="predicted"/>
<dbReference type="SUPFAM" id="SSF48317">
    <property type="entry name" value="Acid phosphatase/Vanadium-dependent haloperoxidase"/>
    <property type="match status" value="1"/>
</dbReference>
<keyword evidence="1" id="KW-0812">Transmembrane</keyword>
<dbReference type="AlphaFoldDB" id="C0D9R7"/>
<comment type="caution">
    <text evidence="3">The sequence shown here is derived from an EMBL/GenBank/DDBJ whole genome shotgun (WGS) entry which is preliminary data.</text>
</comment>
<dbReference type="Proteomes" id="UP000004756">
    <property type="component" value="Unassembled WGS sequence"/>
</dbReference>
<feature type="domain" description="Phosphatidic acid phosphatase type 2/haloperoxidase" evidence="2">
    <location>
        <begin position="142"/>
        <end position="223"/>
    </location>
</feature>
<protein>
    <submittedName>
        <fullName evidence="3">PAP2 family protein</fullName>
    </submittedName>
</protein>
<evidence type="ECO:0000256" key="1">
    <source>
        <dbReference type="SAM" id="Phobius"/>
    </source>
</evidence>
<dbReference type="InterPro" id="IPR036938">
    <property type="entry name" value="PAP2/HPO_sf"/>
</dbReference>
<reference evidence="3 4" key="1">
    <citation type="submission" date="2009-01" db="EMBL/GenBank/DDBJ databases">
        <authorList>
            <person name="Fulton L."/>
            <person name="Clifton S."/>
            <person name="Fulton B."/>
            <person name="Xu J."/>
            <person name="Minx P."/>
            <person name="Pepin K.H."/>
            <person name="Johnson M."/>
            <person name="Bhonagiri V."/>
            <person name="Nash W.E."/>
            <person name="Mardis E.R."/>
            <person name="Wilson R.K."/>
        </authorList>
    </citation>
    <scope>NUCLEOTIDE SEQUENCE [LARGE SCALE GENOMIC DNA]</scope>
    <source>
        <strain evidence="3 4">DSM 15981</strain>
    </source>
</reference>
<keyword evidence="4" id="KW-1185">Reference proteome</keyword>
<evidence type="ECO:0000259" key="2">
    <source>
        <dbReference type="Pfam" id="PF01569"/>
    </source>
</evidence>
<organism evidence="3 4">
    <name type="scientific">[Clostridium] asparagiforme DSM 15981</name>
    <dbReference type="NCBI Taxonomy" id="518636"/>
    <lineage>
        <taxon>Bacteria</taxon>
        <taxon>Bacillati</taxon>
        <taxon>Bacillota</taxon>
        <taxon>Clostridia</taxon>
        <taxon>Lachnospirales</taxon>
        <taxon>Lachnospiraceae</taxon>
        <taxon>Enterocloster</taxon>
    </lineage>
</organism>
<gene>
    <name evidence="3" type="ORF">CLOSTASPAR_06016</name>
</gene>
<feature type="transmembrane region" description="Helical" evidence="1">
    <location>
        <begin position="176"/>
        <end position="198"/>
    </location>
</feature>
<feature type="transmembrane region" description="Helical" evidence="1">
    <location>
        <begin position="145"/>
        <end position="164"/>
    </location>
</feature>
<feature type="transmembrane region" description="Helical" evidence="1">
    <location>
        <begin position="204"/>
        <end position="225"/>
    </location>
</feature>
<evidence type="ECO:0000313" key="4">
    <source>
        <dbReference type="Proteomes" id="UP000004756"/>
    </source>
</evidence>
<keyword evidence="1" id="KW-0472">Membrane</keyword>
<feature type="transmembrane region" description="Helical" evidence="1">
    <location>
        <begin position="108"/>
        <end position="125"/>
    </location>
</feature>
<dbReference type="HOGENOM" id="CLU_104526_0_0_9"/>
<evidence type="ECO:0000313" key="3">
    <source>
        <dbReference type="EMBL" id="EEG51927.1"/>
    </source>
</evidence>
<keyword evidence="1" id="KW-1133">Transmembrane helix</keyword>